<dbReference type="InterPro" id="IPR007345">
    <property type="entry name" value="Polysacch_pyruvyl_Trfase"/>
</dbReference>
<dbReference type="AlphaFoldDB" id="A0A069CVN7"/>
<organism evidence="2 3">
    <name type="scientific">Weissella oryzae (strain DSM 25784 / JCM 18191 / LMG 30913 / SG25)</name>
    <dbReference type="NCBI Taxonomy" id="1329250"/>
    <lineage>
        <taxon>Bacteria</taxon>
        <taxon>Bacillati</taxon>
        <taxon>Bacillota</taxon>
        <taxon>Bacilli</taxon>
        <taxon>Lactobacillales</taxon>
        <taxon>Lactobacillaceae</taxon>
        <taxon>Weissella</taxon>
    </lineage>
</organism>
<name>A0A069CVN7_WEIOS</name>
<feature type="domain" description="Polysaccharide pyruvyl transferase" evidence="1">
    <location>
        <begin position="13"/>
        <end position="315"/>
    </location>
</feature>
<gene>
    <name evidence="2" type="ORF">WOSG25_100230</name>
</gene>
<dbReference type="STRING" id="1329250.WOSG25_100230"/>
<dbReference type="eggNOG" id="COG5039">
    <property type="taxonomic scope" value="Bacteria"/>
</dbReference>
<dbReference type="EMBL" id="DF820493">
    <property type="protein sequence ID" value="GAK31457.1"/>
    <property type="molecule type" value="Genomic_DNA"/>
</dbReference>
<evidence type="ECO:0000313" key="3">
    <source>
        <dbReference type="Proteomes" id="UP000030643"/>
    </source>
</evidence>
<evidence type="ECO:0000313" key="2">
    <source>
        <dbReference type="EMBL" id="GAK31457.1"/>
    </source>
</evidence>
<accession>A0A069CVN7</accession>
<reference evidence="3" key="1">
    <citation type="journal article" date="2014" name="Genome Announc.">
        <title>Draft genome sequence of Weissella oryzae SG25T, isolated from fermented rice grains.</title>
        <authorList>
            <person name="Tanizawa Y."/>
            <person name="Fujisawa T."/>
            <person name="Mochizuki T."/>
            <person name="Kaminuma E."/>
            <person name="Suzuki Y."/>
            <person name="Nakamura Y."/>
            <person name="Tohno M."/>
        </authorList>
    </citation>
    <scope>NUCLEOTIDE SEQUENCE [LARGE SCALE GENOMIC DNA]</scope>
    <source>
        <strain evidence="3">DSM 25784 / JCM 18191 / LMG 30913 / SG25</strain>
    </source>
</reference>
<dbReference type="Pfam" id="PF04230">
    <property type="entry name" value="PS_pyruv_trans"/>
    <property type="match status" value="1"/>
</dbReference>
<proteinExistence type="predicted"/>
<keyword evidence="3" id="KW-1185">Reference proteome</keyword>
<protein>
    <recommendedName>
        <fullName evidence="1">Polysaccharide pyruvyl transferase domain-containing protein</fullName>
    </recommendedName>
</protein>
<evidence type="ECO:0000259" key="1">
    <source>
        <dbReference type="Pfam" id="PF04230"/>
    </source>
</evidence>
<dbReference type="RefSeq" id="WP_045476979.1">
    <property type="nucleotide sequence ID" value="NZ_DF820493.1"/>
</dbReference>
<dbReference type="Proteomes" id="UP000030643">
    <property type="component" value="Unassembled WGS sequence"/>
</dbReference>
<sequence>MEYYLISTAGYPNFGDEMIVRTWLKYFKIHHPEAKVTLDVPFPARAQFLFANDFENIIFVDTVWNAIYKAESDGASLTNPEKLFEALEGNDPRNSAGINHLMNAQSIHLLGGGYFSVDQDVFTRTYLFFPLLKYVKDHNPQVKLFATGLGLTPISSLYADCLAEKYVPVFDYFGVRDQESAKINGTQYEVDDVFMAKKLDALKLNVSDDNPDILLSISSFSSMDDEQNFIAKLIKFLERPENQTKKIGVLEAMIPDDNWLFFSDVWNDFPDIKARLKFYGFWDIWQKGIPYKKDQLWVTTRFHYHLVGALLGVKGTAVLLGDDYYATKHNSLSKIGTGWQILALDSQTDIKPTSSKMGLKLLQLKIDAKMRRIDNLFID</sequence>